<dbReference type="Proteomes" id="UP000441523">
    <property type="component" value="Unassembled WGS sequence"/>
</dbReference>
<evidence type="ECO:0000313" key="2">
    <source>
        <dbReference type="EMBL" id="KAB1069875.1"/>
    </source>
</evidence>
<comment type="caution">
    <text evidence="2">The sequence shown here is derived from an EMBL/GenBank/DDBJ whole genome shotgun (WGS) entry which is preliminary data.</text>
</comment>
<organism evidence="2 3">
    <name type="scientific">Methylobacterium planeticum</name>
    <dbReference type="NCBI Taxonomy" id="2615211"/>
    <lineage>
        <taxon>Bacteria</taxon>
        <taxon>Pseudomonadati</taxon>
        <taxon>Pseudomonadota</taxon>
        <taxon>Alphaproteobacteria</taxon>
        <taxon>Hyphomicrobiales</taxon>
        <taxon>Methylobacteriaceae</taxon>
        <taxon>Methylobacterium</taxon>
    </lineage>
</organism>
<accession>A0A6N6ML56</accession>
<name>A0A6N6ML56_9HYPH</name>
<feature type="domain" description="DUF6894" evidence="1">
    <location>
        <begin position="3"/>
        <end position="70"/>
    </location>
</feature>
<reference evidence="2 3" key="1">
    <citation type="submission" date="2019-09" db="EMBL/GenBank/DDBJ databases">
        <title>YIM 132548 draft genome.</title>
        <authorList>
            <person name="Jiang L."/>
        </authorList>
    </citation>
    <scope>NUCLEOTIDE SEQUENCE [LARGE SCALE GENOMIC DNA]</scope>
    <source>
        <strain evidence="2 3">YIM 132548</strain>
    </source>
</reference>
<proteinExistence type="predicted"/>
<dbReference type="AlphaFoldDB" id="A0A6N6ML56"/>
<dbReference type="InterPro" id="IPR054189">
    <property type="entry name" value="DUF6894"/>
</dbReference>
<sequence>MPRYFIDTDDEAFAVHDDEGQIFRDLSAARDIAHRVLPEMVRQKRPNDDGHTFTASVRDESGTVVYVATLAFAGEWKVPRPTR</sequence>
<protein>
    <recommendedName>
        <fullName evidence="1">DUF6894 domain-containing protein</fullName>
    </recommendedName>
</protein>
<evidence type="ECO:0000313" key="3">
    <source>
        <dbReference type="Proteomes" id="UP000441523"/>
    </source>
</evidence>
<dbReference type="EMBL" id="VZZJ01000035">
    <property type="protein sequence ID" value="KAB1069875.1"/>
    <property type="molecule type" value="Genomic_DNA"/>
</dbReference>
<dbReference type="Pfam" id="PF21834">
    <property type="entry name" value="DUF6894"/>
    <property type="match status" value="1"/>
</dbReference>
<evidence type="ECO:0000259" key="1">
    <source>
        <dbReference type="Pfam" id="PF21834"/>
    </source>
</evidence>
<dbReference type="RefSeq" id="WP_150966406.1">
    <property type="nucleotide sequence ID" value="NZ_VZZJ01000035.1"/>
</dbReference>
<keyword evidence="3" id="KW-1185">Reference proteome</keyword>
<gene>
    <name evidence="2" type="ORF">F6X51_24465</name>
</gene>